<reference evidence="2 3" key="1">
    <citation type="submission" date="2023-04" db="EMBL/GenBank/DDBJ databases">
        <title>The genome sequence of Polyangium sorediatum DSM14670.</title>
        <authorList>
            <person name="Zhang X."/>
        </authorList>
    </citation>
    <scope>NUCLEOTIDE SEQUENCE [LARGE SCALE GENOMIC DNA]</scope>
    <source>
        <strain evidence="2 3">DSM 14670</strain>
    </source>
</reference>
<dbReference type="InterPro" id="IPR054030">
    <property type="entry name" value="Gp5_Vgr_C"/>
</dbReference>
<comment type="caution">
    <text evidence="2">The sequence shown here is derived from an EMBL/GenBank/DDBJ whole genome shotgun (WGS) entry which is preliminary data.</text>
</comment>
<feature type="domain" description="Gp5/Type VI secretion system Vgr C-terminal trimerisation" evidence="1">
    <location>
        <begin position="458"/>
        <end position="550"/>
    </location>
</feature>
<dbReference type="SUPFAM" id="SSF69279">
    <property type="entry name" value="Phage tail proteins"/>
    <property type="match status" value="2"/>
</dbReference>
<evidence type="ECO:0000313" key="3">
    <source>
        <dbReference type="Proteomes" id="UP001160301"/>
    </source>
</evidence>
<dbReference type="EMBL" id="JARZHI010000116">
    <property type="protein sequence ID" value="MDI1437279.1"/>
    <property type="molecule type" value="Genomic_DNA"/>
</dbReference>
<dbReference type="SUPFAM" id="SSF69255">
    <property type="entry name" value="gp5 N-terminal domain-like"/>
    <property type="match status" value="1"/>
</dbReference>
<dbReference type="NCBIfam" id="TIGR03361">
    <property type="entry name" value="VI_Rhs_Vgr"/>
    <property type="match status" value="1"/>
</dbReference>
<dbReference type="InterPro" id="IPR037026">
    <property type="entry name" value="Vgr_OB-fold_dom_sf"/>
</dbReference>
<organism evidence="2 3">
    <name type="scientific">Polyangium sorediatum</name>
    <dbReference type="NCBI Taxonomy" id="889274"/>
    <lineage>
        <taxon>Bacteria</taxon>
        <taxon>Pseudomonadati</taxon>
        <taxon>Myxococcota</taxon>
        <taxon>Polyangia</taxon>
        <taxon>Polyangiales</taxon>
        <taxon>Polyangiaceae</taxon>
        <taxon>Polyangium</taxon>
    </lineage>
</organism>
<accession>A0ABT6P9I3</accession>
<dbReference type="InterPro" id="IPR017847">
    <property type="entry name" value="T6SS_RhsGE_Vgr_subset"/>
</dbReference>
<sequence length="741" mass="79672">MSAQSNQEHASIEIAGRSFDVVLLEGQENISELFCFEVTCASRSEGPPAQALAGQAAVITLRDGIGAERQVKGLVAEASQRVHDDDSAQLRVVVRPSVYPLSLGRDSRVFQDSTVVDIVKKVLERSTAPTRWEVTEHYPTHVYCAQYREDDWTFISRLLEEEGIYYWFDHKGGETTLVFSDNSAAAPDLVGGAYIQFSYETGQTAGRELIEELGTVASAAPTKFTVHSFDPNRPLLAVGASVGAGPLEVYDAPGGGPESPAVCATRARLMQEAANTAKGGIVGVSTSVRLVPGMVVEIGGHPLARLDGRYLVTHARTKVVQREAAGSKGERPYVCHFEGIPGAVPYRPEVDTPLAKQAGLQTGIVVGASGQEVFPDAAGRVRVQFHWDREGQRDDAAGKWMRVAQRGTASSMLLPRVGWHVLTFNEEGTVDAPTVLSRIHDAEHPPSYPLPANKTRVVLKTATTPGGGSFNEIYFEDKKGQEEMFLNASRDMTVLVQNIKTDSVARDQKRVIGNNHRTQIASDQQLRVAHDQKVTVGGNEHIQVGGARSKVVDVNETSTVAGKRSIEVAEAHTTKVLQTRELQVGAALVDVSLGNIAANSQRRMSDTVGGAFLKMSAGSISEDVGKVGVYTVGGAKIEIAEAQRVIDIKNHAFETVGGALIMKTDDAFLDSADKKSKWNVGGAVLGDAPDVILEAKDKIELKCGGSVITLLPDSVEIRATSFDLSQAKKLVIITKKVEHNA</sequence>
<dbReference type="Gene3D" id="2.40.50.230">
    <property type="entry name" value="Gp5 N-terminal domain"/>
    <property type="match status" value="1"/>
</dbReference>
<name>A0ABT6P9I3_9BACT</name>
<dbReference type="NCBIfam" id="TIGR01646">
    <property type="entry name" value="vgr_GE"/>
    <property type="match status" value="1"/>
</dbReference>
<dbReference type="Pfam" id="PF22178">
    <property type="entry name" value="Gp5_trimer_C"/>
    <property type="match status" value="1"/>
</dbReference>
<dbReference type="SUPFAM" id="SSF69349">
    <property type="entry name" value="Phage fibre proteins"/>
    <property type="match status" value="1"/>
</dbReference>
<dbReference type="Pfam" id="PF05954">
    <property type="entry name" value="Phage_GPD"/>
    <property type="match status" value="1"/>
</dbReference>
<protein>
    <submittedName>
        <fullName evidence="2">Type VI secretion system tip protein TssI/VgrG</fullName>
    </submittedName>
</protein>
<dbReference type="Gene3D" id="2.30.110.50">
    <property type="match status" value="1"/>
</dbReference>
<dbReference type="Gene3D" id="3.55.50.10">
    <property type="entry name" value="Baseplate protein-like domains"/>
    <property type="match status" value="1"/>
</dbReference>
<dbReference type="InterPro" id="IPR006533">
    <property type="entry name" value="T6SS_Vgr_RhsGE"/>
</dbReference>
<dbReference type="Proteomes" id="UP001160301">
    <property type="component" value="Unassembled WGS sequence"/>
</dbReference>
<gene>
    <name evidence="2" type="primary">tssI</name>
    <name evidence="2" type="ORF">QHF89_47670</name>
</gene>
<dbReference type="RefSeq" id="WP_136973182.1">
    <property type="nucleotide sequence ID" value="NZ_JARZHI010000116.1"/>
</dbReference>
<evidence type="ECO:0000313" key="2">
    <source>
        <dbReference type="EMBL" id="MDI1437279.1"/>
    </source>
</evidence>
<evidence type="ECO:0000259" key="1">
    <source>
        <dbReference type="Pfam" id="PF22178"/>
    </source>
</evidence>
<dbReference type="Gene3D" id="4.10.220.110">
    <property type="match status" value="1"/>
</dbReference>
<keyword evidence="3" id="KW-1185">Reference proteome</keyword>
<proteinExistence type="predicted"/>